<dbReference type="PANTHER" id="PTHR30272:SF1">
    <property type="entry name" value="3-HYDROXYACYL-[ACYL-CARRIER-PROTEIN] DEHYDRATASE"/>
    <property type="match status" value="1"/>
</dbReference>
<dbReference type="Gene3D" id="3.10.129.10">
    <property type="entry name" value="Hotdog Thioesterase"/>
    <property type="match status" value="2"/>
</dbReference>
<dbReference type="GO" id="GO:0016829">
    <property type="term" value="F:lyase activity"/>
    <property type="evidence" value="ECO:0007669"/>
    <property type="project" value="UniProtKB-KW"/>
</dbReference>
<name>A0A2S6F648_LEGPN</name>
<dbReference type="AlphaFoldDB" id="A0A2S6F648"/>
<proteinExistence type="predicted"/>
<dbReference type="Pfam" id="PF22818">
    <property type="entry name" value="ApeI-like"/>
    <property type="match status" value="1"/>
</dbReference>
<keyword evidence="1" id="KW-0456">Lyase</keyword>
<accession>A0A2S6F648</accession>
<dbReference type="OrthoDB" id="4547918at2"/>
<evidence type="ECO:0000313" key="4">
    <source>
        <dbReference type="Proteomes" id="UP000239239"/>
    </source>
</evidence>
<evidence type="ECO:0000313" key="3">
    <source>
        <dbReference type="EMBL" id="PPK32904.1"/>
    </source>
</evidence>
<organism evidence="3 4">
    <name type="scientific">Legionella pneumophila</name>
    <dbReference type="NCBI Taxonomy" id="446"/>
    <lineage>
        <taxon>Bacteria</taxon>
        <taxon>Pseudomonadati</taxon>
        <taxon>Pseudomonadota</taxon>
        <taxon>Gammaproteobacteria</taxon>
        <taxon>Legionellales</taxon>
        <taxon>Legionellaceae</taxon>
        <taxon>Legionella</taxon>
    </lineage>
</organism>
<sequence>MMRFLFVDRIVQLSPGEWIKGIKHVTGDDAYLTIDDQGRHCFMPSLIGETLGQLAAWNVMQHNQFTSRPVAGVVSSARLYRPAYVGETLLLESNIDALDERVVQYHSIAKVGNDIIFTIDGALGPMLPMTNFISTEVVIQQFAEIYRPGDWSSIVDMNLPVLKEECCFNYGTINSSMQFDRILACEPGISLMAEKRITRSASYFPDHFPNKPVLPMTVLLECKLNLAKEFIARAKYDRPYQISELRKIKMNEFVHPGDVVVCQVKVKEQTDDELILSYRCEVDGKRVCVVDIVLIPKGK</sequence>
<dbReference type="PANTHER" id="PTHR30272">
    <property type="entry name" value="3-HYDROXYACYL-[ACYL-CARRIER-PROTEIN] DEHYDRATASE"/>
    <property type="match status" value="1"/>
</dbReference>
<reference evidence="3 4" key="1">
    <citation type="submission" date="2018-02" db="EMBL/GenBank/DDBJ databases">
        <title>Draft genome sequences of four Legionella pneumophila clinical strains isolated in Ontario.</title>
        <authorList>
            <person name="Fortuna A."/>
            <person name="Ramnarine R."/>
            <person name="Li A."/>
            <person name="Frantz C."/>
            <person name="Mallo G."/>
        </authorList>
    </citation>
    <scope>NUCLEOTIDE SEQUENCE [LARGE SCALE GENOMIC DNA]</scope>
    <source>
        <strain evidence="3 4">LG61</strain>
    </source>
</reference>
<dbReference type="SUPFAM" id="SSF54637">
    <property type="entry name" value="Thioesterase/thiol ester dehydrase-isomerase"/>
    <property type="match status" value="2"/>
</dbReference>
<dbReference type="InterPro" id="IPR054545">
    <property type="entry name" value="ApeI-like"/>
</dbReference>
<evidence type="ECO:0000259" key="2">
    <source>
        <dbReference type="Pfam" id="PF22818"/>
    </source>
</evidence>
<gene>
    <name evidence="3" type="ORF">C3928_02455</name>
</gene>
<evidence type="ECO:0000256" key="1">
    <source>
        <dbReference type="ARBA" id="ARBA00023239"/>
    </source>
</evidence>
<dbReference type="InterPro" id="IPR029069">
    <property type="entry name" value="HotDog_dom_sf"/>
</dbReference>
<comment type="caution">
    <text evidence="3">The sequence shown here is derived from an EMBL/GenBank/DDBJ whole genome shotgun (WGS) entry which is preliminary data.</text>
</comment>
<dbReference type="EMBL" id="PQWY01000004">
    <property type="protein sequence ID" value="PPK32904.1"/>
    <property type="molecule type" value="Genomic_DNA"/>
</dbReference>
<feature type="domain" description="ApeI dehydratase-like" evidence="2">
    <location>
        <begin position="192"/>
        <end position="281"/>
    </location>
</feature>
<protein>
    <submittedName>
        <fullName evidence="3">Hydroxymyristoyl-ACP dehydratase</fullName>
    </submittedName>
</protein>
<dbReference type="Proteomes" id="UP000239239">
    <property type="component" value="Unassembled WGS sequence"/>
</dbReference>
<dbReference type="InterPro" id="IPR013114">
    <property type="entry name" value="FabA_FabZ"/>
</dbReference>